<comment type="caution">
    <text evidence="2">The sequence shown here is derived from an EMBL/GenBank/DDBJ whole genome shotgun (WGS) entry which is preliminary data.</text>
</comment>
<proteinExistence type="predicted"/>
<dbReference type="EMBL" id="JAVDUU010000001">
    <property type="protein sequence ID" value="MDR6940474.1"/>
    <property type="molecule type" value="Genomic_DNA"/>
</dbReference>
<gene>
    <name evidence="2" type="ORF">J2W55_000302</name>
</gene>
<evidence type="ECO:0000256" key="1">
    <source>
        <dbReference type="SAM" id="MobiDB-lite"/>
    </source>
</evidence>
<keyword evidence="3" id="KW-1185">Reference proteome</keyword>
<protein>
    <submittedName>
        <fullName evidence="2">Uncharacterized protein</fullName>
    </submittedName>
</protein>
<sequence>MARTIAIQENIFCEPCKECGSRPVIEQVKGTFSVRCPQHKSHYKTKPGLINIDDWNLKNKTHPPLGNTANPQKAS</sequence>
<name>A0ABU1T595_9SPHI</name>
<evidence type="ECO:0000313" key="3">
    <source>
        <dbReference type="Proteomes" id="UP001247620"/>
    </source>
</evidence>
<reference evidence="2 3" key="1">
    <citation type="submission" date="2023-07" db="EMBL/GenBank/DDBJ databases">
        <title>Sorghum-associated microbial communities from plants grown in Nebraska, USA.</title>
        <authorList>
            <person name="Schachtman D."/>
        </authorList>
    </citation>
    <scope>NUCLEOTIDE SEQUENCE [LARGE SCALE GENOMIC DNA]</scope>
    <source>
        <strain evidence="2 3">3262</strain>
    </source>
</reference>
<organism evidence="2 3">
    <name type="scientific">Mucilaginibacter pocheonensis</name>
    <dbReference type="NCBI Taxonomy" id="398050"/>
    <lineage>
        <taxon>Bacteria</taxon>
        <taxon>Pseudomonadati</taxon>
        <taxon>Bacteroidota</taxon>
        <taxon>Sphingobacteriia</taxon>
        <taxon>Sphingobacteriales</taxon>
        <taxon>Sphingobacteriaceae</taxon>
        <taxon>Mucilaginibacter</taxon>
    </lineage>
</organism>
<accession>A0ABU1T595</accession>
<dbReference type="Proteomes" id="UP001247620">
    <property type="component" value="Unassembled WGS sequence"/>
</dbReference>
<evidence type="ECO:0000313" key="2">
    <source>
        <dbReference type="EMBL" id="MDR6940474.1"/>
    </source>
</evidence>
<feature type="region of interest" description="Disordered" evidence="1">
    <location>
        <begin position="56"/>
        <end position="75"/>
    </location>
</feature>